<feature type="compositionally biased region" description="Basic and acidic residues" evidence="5">
    <location>
        <begin position="282"/>
        <end position="291"/>
    </location>
</feature>
<keyword evidence="2" id="KW-0238">DNA-binding</keyword>
<dbReference type="InterPro" id="IPR046955">
    <property type="entry name" value="PHR1-like"/>
</dbReference>
<protein>
    <recommendedName>
        <fullName evidence="6">HTH myb-type domain-containing protein</fullName>
    </recommendedName>
</protein>
<evidence type="ECO:0000256" key="3">
    <source>
        <dbReference type="ARBA" id="ARBA00023163"/>
    </source>
</evidence>
<dbReference type="Gene3D" id="1.10.10.60">
    <property type="entry name" value="Homeodomain-like"/>
    <property type="match status" value="1"/>
</dbReference>
<evidence type="ECO:0000256" key="1">
    <source>
        <dbReference type="ARBA" id="ARBA00023015"/>
    </source>
</evidence>
<feature type="domain" description="HTH myb-type" evidence="6">
    <location>
        <begin position="28"/>
        <end position="82"/>
    </location>
</feature>
<dbReference type="PANTHER" id="PTHR31499">
    <property type="entry name" value="MYB FAMILY TRANSCRIPTION FACTOR PHL11"/>
    <property type="match status" value="1"/>
</dbReference>
<sequence length="326" mass="35766">MFPSKKPTMNSHDRPMCVQADSGLVLTTDPKPRLRWTVELHERFVDAVNQLGGPDKATPKTIMRVMGVKGLTLYHLKSHLQVDDASHKGVLRMLAIVSYADLRILHVEIPAREATTQRIQRTLTQGCYCTGASKERSLFISNDGSKHERHECCAWNRSHQDAAGSPEEAARAIRYLQALYGGDQLEMQQQMNASVDGFLLANDSTCLDKISRPHPFTSDEKHPFVWDDDLDVQKLGSAAACIGPQEDPSKGHRLGTAPSAIDMDTVVDVFAAKPMMLSADSAGEKKHEGSTKLEPPSPLRAPLPMEGINPTLIGGSFAQARNLSYG</sequence>
<dbReference type="InterPro" id="IPR001005">
    <property type="entry name" value="SANT/Myb"/>
</dbReference>
<evidence type="ECO:0000256" key="5">
    <source>
        <dbReference type="SAM" id="MobiDB-lite"/>
    </source>
</evidence>
<evidence type="ECO:0000259" key="6">
    <source>
        <dbReference type="PROSITE" id="PS51294"/>
    </source>
</evidence>
<dbReference type="GO" id="GO:0003677">
    <property type="term" value="F:DNA binding"/>
    <property type="evidence" value="ECO:0007669"/>
    <property type="project" value="UniProtKB-KW"/>
</dbReference>
<dbReference type="Proteomes" id="UP000317650">
    <property type="component" value="Chromosome 8"/>
</dbReference>
<keyword evidence="1" id="KW-0805">Transcription regulation</keyword>
<proteinExistence type="predicted"/>
<dbReference type="InterPro" id="IPR017930">
    <property type="entry name" value="Myb_dom"/>
</dbReference>
<dbReference type="NCBIfam" id="TIGR01557">
    <property type="entry name" value="myb_SHAQKYF"/>
    <property type="match status" value="1"/>
</dbReference>
<dbReference type="PANTHER" id="PTHR31499:SF43">
    <property type="entry name" value="MYB FAMILY TRANSCRIPTION FACTOR APL"/>
    <property type="match status" value="1"/>
</dbReference>
<feature type="region of interest" description="Disordered" evidence="5">
    <location>
        <begin position="279"/>
        <end position="299"/>
    </location>
</feature>
<dbReference type="SUPFAM" id="SSF46689">
    <property type="entry name" value="Homeodomain-like"/>
    <property type="match status" value="1"/>
</dbReference>
<accession>A0A4S8K890</accession>
<gene>
    <name evidence="7" type="ORF">C4D60_Mb08t33140</name>
</gene>
<dbReference type="EMBL" id="PYDT01000002">
    <property type="protein sequence ID" value="THU71211.1"/>
    <property type="molecule type" value="Genomic_DNA"/>
</dbReference>
<evidence type="ECO:0000313" key="7">
    <source>
        <dbReference type="EMBL" id="THU71211.1"/>
    </source>
</evidence>
<dbReference type="GO" id="GO:0003700">
    <property type="term" value="F:DNA-binding transcription factor activity"/>
    <property type="evidence" value="ECO:0007669"/>
    <property type="project" value="InterPro"/>
</dbReference>
<dbReference type="AlphaFoldDB" id="A0A4S8K890"/>
<organism evidence="7 8">
    <name type="scientific">Musa balbisiana</name>
    <name type="common">Banana</name>
    <dbReference type="NCBI Taxonomy" id="52838"/>
    <lineage>
        <taxon>Eukaryota</taxon>
        <taxon>Viridiplantae</taxon>
        <taxon>Streptophyta</taxon>
        <taxon>Embryophyta</taxon>
        <taxon>Tracheophyta</taxon>
        <taxon>Spermatophyta</taxon>
        <taxon>Magnoliopsida</taxon>
        <taxon>Liliopsida</taxon>
        <taxon>Zingiberales</taxon>
        <taxon>Musaceae</taxon>
        <taxon>Musa</taxon>
    </lineage>
</organism>
<reference evidence="7 8" key="1">
    <citation type="journal article" date="2019" name="Nat. Plants">
        <title>Genome sequencing of Musa balbisiana reveals subgenome evolution and function divergence in polyploid bananas.</title>
        <authorList>
            <person name="Yao X."/>
        </authorList>
    </citation>
    <scope>NUCLEOTIDE SEQUENCE [LARGE SCALE GENOMIC DNA]</scope>
    <source>
        <strain evidence="8">cv. DH-PKW</strain>
        <tissue evidence="7">Leaves</tissue>
    </source>
</reference>
<dbReference type="PROSITE" id="PS51294">
    <property type="entry name" value="HTH_MYB"/>
    <property type="match status" value="1"/>
</dbReference>
<evidence type="ECO:0000256" key="2">
    <source>
        <dbReference type="ARBA" id="ARBA00023125"/>
    </source>
</evidence>
<dbReference type="Pfam" id="PF00249">
    <property type="entry name" value="Myb_DNA-binding"/>
    <property type="match status" value="1"/>
</dbReference>
<dbReference type="InterPro" id="IPR006447">
    <property type="entry name" value="Myb_dom_plants"/>
</dbReference>
<comment type="caution">
    <text evidence="7">The sequence shown here is derived from an EMBL/GenBank/DDBJ whole genome shotgun (WGS) entry which is preliminary data.</text>
</comment>
<dbReference type="FunFam" id="1.10.10.60:FF:000002">
    <property type="entry name" value="Myb family transcription factor"/>
    <property type="match status" value="1"/>
</dbReference>
<keyword evidence="3" id="KW-0804">Transcription</keyword>
<evidence type="ECO:0000313" key="8">
    <source>
        <dbReference type="Proteomes" id="UP000317650"/>
    </source>
</evidence>
<name>A0A4S8K890_MUSBA</name>
<keyword evidence="8" id="KW-1185">Reference proteome</keyword>
<keyword evidence="4" id="KW-0539">Nucleus</keyword>
<evidence type="ECO:0000256" key="4">
    <source>
        <dbReference type="ARBA" id="ARBA00023242"/>
    </source>
</evidence>
<dbReference type="InterPro" id="IPR009057">
    <property type="entry name" value="Homeodomain-like_sf"/>
</dbReference>